<reference evidence="1" key="1">
    <citation type="journal article" date="2014" name="Genome Biol. Evol.">
        <title>Pangenome evidence for extensive interdomain horizontal transfer affecting lineage core and shell genes in uncultured planktonic thaumarchaeota and euryarchaeota.</title>
        <authorList>
            <person name="Deschamps P."/>
            <person name="Zivanovic Y."/>
            <person name="Moreira D."/>
            <person name="Rodriguez-Valera F."/>
            <person name="Lopez-Garcia P."/>
        </authorList>
    </citation>
    <scope>NUCLEOTIDE SEQUENCE</scope>
</reference>
<sequence>MPLLNSTILRLNEITTSVQNKNSLSDGDETVIKQIFKEINENGEVYDVDEIEAWFKNEGSWDNKLVRNRITNISHYQQSKYEQTKNFV</sequence>
<dbReference type="AlphaFoldDB" id="A0A075FMI0"/>
<evidence type="ECO:0000313" key="1">
    <source>
        <dbReference type="EMBL" id="AIE92765.1"/>
    </source>
</evidence>
<organism evidence="1">
    <name type="scientific">uncultured marine thaumarchaeote AD1000_26_G12</name>
    <dbReference type="NCBI Taxonomy" id="1455904"/>
    <lineage>
        <taxon>Archaea</taxon>
        <taxon>Nitrososphaerota</taxon>
        <taxon>environmental samples</taxon>
    </lineage>
</organism>
<accession>A0A075FMI0</accession>
<protein>
    <submittedName>
        <fullName evidence="1">Uncharacterized protein</fullName>
    </submittedName>
</protein>
<name>A0A075FMI0_9ARCH</name>
<dbReference type="EMBL" id="KF900375">
    <property type="protein sequence ID" value="AIE92765.1"/>
    <property type="molecule type" value="Genomic_DNA"/>
</dbReference>
<proteinExistence type="predicted"/>